<evidence type="ECO:0000259" key="4">
    <source>
        <dbReference type="Pfam" id="PF00496"/>
    </source>
</evidence>
<evidence type="ECO:0000256" key="3">
    <source>
        <dbReference type="SAM" id="SignalP"/>
    </source>
</evidence>
<dbReference type="PANTHER" id="PTHR30290:SF38">
    <property type="entry name" value="D,D-DIPEPTIDE-BINDING PERIPLASMIC PROTEIN DDPA-RELATED"/>
    <property type="match status" value="1"/>
</dbReference>
<dbReference type="Gene3D" id="3.90.76.10">
    <property type="entry name" value="Dipeptide-binding Protein, Domain 1"/>
    <property type="match status" value="1"/>
</dbReference>
<dbReference type="EMBL" id="QJKB01000001">
    <property type="protein sequence ID" value="PXX46888.1"/>
    <property type="molecule type" value="Genomic_DNA"/>
</dbReference>
<name>A0A318JBF9_9BURK</name>
<dbReference type="InterPro" id="IPR023765">
    <property type="entry name" value="SBP_5_CS"/>
</dbReference>
<dbReference type="InterPro" id="IPR000914">
    <property type="entry name" value="SBP_5_dom"/>
</dbReference>
<dbReference type="RefSeq" id="WP_110253325.1">
    <property type="nucleotide sequence ID" value="NZ_QJKB01000001.1"/>
</dbReference>
<keyword evidence="2 3" id="KW-0732">Signal</keyword>
<dbReference type="Proteomes" id="UP000247792">
    <property type="component" value="Unassembled WGS sequence"/>
</dbReference>
<accession>A0A318JBF9</accession>
<proteinExistence type="inferred from homology"/>
<evidence type="ECO:0000256" key="1">
    <source>
        <dbReference type="ARBA" id="ARBA00005695"/>
    </source>
</evidence>
<dbReference type="GO" id="GO:1904680">
    <property type="term" value="F:peptide transmembrane transporter activity"/>
    <property type="evidence" value="ECO:0007669"/>
    <property type="project" value="TreeGrafter"/>
</dbReference>
<dbReference type="FunFam" id="3.40.190.10:FF:000036">
    <property type="entry name" value="Dipeptide ABC transporter, substrate-binding protein"/>
    <property type="match status" value="1"/>
</dbReference>
<dbReference type="Gene3D" id="3.40.190.10">
    <property type="entry name" value="Periplasmic binding protein-like II"/>
    <property type="match status" value="1"/>
</dbReference>
<dbReference type="AlphaFoldDB" id="A0A318JBF9"/>
<evidence type="ECO:0000313" key="5">
    <source>
        <dbReference type="EMBL" id="PXX46888.1"/>
    </source>
</evidence>
<dbReference type="SUPFAM" id="SSF53850">
    <property type="entry name" value="Periplasmic binding protein-like II"/>
    <property type="match status" value="1"/>
</dbReference>
<comment type="caution">
    <text evidence="5">The sequence shown here is derived from an EMBL/GenBank/DDBJ whole genome shotgun (WGS) entry which is preliminary data.</text>
</comment>
<dbReference type="GO" id="GO:0042938">
    <property type="term" value="P:dipeptide transport"/>
    <property type="evidence" value="ECO:0007669"/>
    <property type="project" value="TreeGrafter"/>
</dbReference>
<dbReference type="Pfam" id="PF00496">
    <property type="entry name" value="SBP_bac_5"/>
    <property type="match status" value="1"/>
</dbReference>
<dbReference type="CDD" id="cd08493">
    <property type="entry name" value="PBP2_DppA_like"/>
    <property type="match status" value="1"/>
</dbReference>
<dbReference type="Gene3D" id="3.10.105.10">
    <property type="entry name" value="Dipeptide-binding Protein, Domain 3"/>
    <property type="match status" value="1"/>
</dbReference>
<dbReference type="FunFam" id="3.10.105.10:FF:000002">
    <property type="entry name" value="Dipeptide ABC transporter, substrate-binding protein"/>
    <property type="match status" value="1"/>
</dbReference>
<evidence type="ECO:0000313" key="6">
    <source>
        <dbReference type="Proteomes" id="UP000247792"/>
    </source>
</evidence>
<dbReference type="InterPro" id="IPR030678">
    <property type="entry name" value="Peptide/Ni-bd"/>
</dbReference>
<feature type="domain" description="Solute-binding protein family 5" evidence="4">
    <location>
        <begin position="76"/>
        <end position="455"/>
    </location>
</feature>
<dbReference type="PIRSF" id="PIRSF002741">
    <property type="entry name" value="MppA"/>
    <property type="match status" value="1"/>
</dbReference>
<comment type="similarity">
    <text evidence="1">Belongs to the bacterial solute-binding protein 5 family.</text>
</comment>
<dbReference type="GO" id="GO:0043190">
    <property type="term" value="C:ATP-binding cassette (ABC) transporter complex"/>
    <property type="evidence" value="ECO:0007669"/>
    <property type="project" value="InterPro"/>
</dbReference>
<keyword evidence="6" id="KW-1185">Reference proteome</keyword>
<protein>
    <submittedName>
        <fullName evidence="5">Dipeptide transport system substrate-binding protein</fullName>
    </submittedName>
</protein>
<feature type="signal peptide" evidence="3">
    <location>
        <begin position="1"/>
        <end position="29"/>
    </location>
</feature>
<organism evidence="5 6">
    <name type="scientific">Undibacterium pigrum</name>
    <dbReference type="NCBI Taxonomy" id="401470"/>
    <lineage>
        <taxon>Bacteria</taxon>
        <taxon>Pseudomonadati</taxon>
        <taxon>Pseudomonadota</taxon>
        <taxon>Betaproteobacteria</taxon>
        <taxon>Burkholderiales</taxon>
        <taxon>Oxalobacteraceae</taxon>
        <taxon>Undibacterium</taxon>
    </lineage>
</organism>
<dbReference type="InterPro" id="IPR039424">
    <property type="entry name" value="SBP_5"/>
</dbReference>
<dbReference type="OrthoDB" id="9801799at2"/>
<dbReference type="PANTHER" id="PTHR30290">
    <property type="entry name" value="PERIPLASMIC BINDING COMPONENT OF ABC TRANSPORTER"/>
    <property type="match status" value="1"/>
</dbReference>
<gene>
    <name evidence="5" type="ORF">DFR42_101464</name>
</gene>
<reference evidence="5 6" key="1">
    <citation type="submission" date="2018-05" db="EMBL/GenBank/DDBJ databases">
        <title>Genomic Encyclopedia of Type Strains, Phase IV (KMG-IV): sequencing the most valuable type-strain genomes for metagenomic binning, comparative biology and taxonomic classification.</title>
        <authorList>
            <person name="Goeker M."/>
        </authorList>
    </citation>
    <scope>NUCLEOTIDE SEQUENCE [LARGE SCALE GENOMIC DNA]</scope>
    <source>
        <strain evidence="5 6">DSM 19792</strain>
    </source>
</reference>
<evidence type="ECO:0000256" key="2">
    <source>
        <dbReference type="ARBA" id="ARBA00022729"/>
    </source>
</evidence>
<dbReference type="PROSITE" id="PS01040">
    <property type="entry name" value="SBP_BACTERIAL_5"/>
    <property type="match status" value="1"/>
</dbReference>
<sequence>MKKGNWLLKTGALVVIGAFAGLHAGAAMAAKTLVYCSEGSPEGFNPQFFTTGTTADAGSVPMYNRLVEMETGTTNITPALAESWDISADGLTYTFKLRKGVKFHSNAKFKPSRDLNADDILFSFYRMADENHPFNKNTPGQTYAYFQDLGIAKIVDKLEKVDDLTVRFKLKRQEAPFLATLTMDFMSVHSAEYAQKMKAAGTPELIDKEIIGTGAFQFVSYQKDAIIRYKAHDGYWDGRPKIDNLIYAITPDASVRYAKLKAGECHVMALPKPADVELMKSDPNIKLLSQQGLNIGYVGFNVEKKPFDNKLVRQALNLAVDRASILKSVYAGTGQVAKNVIPPTMWSYNDKIKEYPYDVAQAKELLAKAGYANGLEVELWYLPVSRPYNPDGKRMAELIQADWAKVGVKTKLTTYEWTEYKKRSKTGEQHAMMFGWSGDNGDPDNFFEPILGCEAVKGGGNIPRWCNKDYEDLIQKAKLTPKQAERAKLYEKAQEIVREEAPLLLLAHSLRYTPVRKNVIGFKMDSTAHHYFKKVDLDK</sequence>
<feature type="chain" id="PRO_5016459018" evidence="3">
    <location>
        <begin position="30"/>
        <end position="539"/>
    </location>
</feature>
<dbReference type="GO" id="GO:0030288">
    <property type="term" value="C:outer membrane-bounded periplasmic space"/>
    <property type="evidence" value="ECO:0007669"/>
    <property type="project" value="TreeGrafter"/>
</dbReference>